<organism evidence="1 2">
    <name type="scientific">Zhongshania aliphaticivorans</name>
    <dbReference type="NCBI Taxonomy" id="1470434"/>
    <lineage>
        <taxon>Bacteria</taxon>
        <taxon>Pseudomonadati</taxon>
        <taxon>Pseudomonadota</taxon>
        <taxon>Gammaproteobacteria</taxon>
        <taxon>Cellvibrionales</taxon>
        <taxon>Spongiibacteraceae</taxon>
        <taxon>Zhongshania</taxon>
    </lineage>
</organism>
<dbReference type="RefSeq" id="WP_008246306.1">
    <property type="nucleotide sequence ID" value="NZ_CP014544.1"/>
</dbReference>
<dbReference type="AlphaFoldDB" id="A0A127M325"/>
<evidence type="ECO:0000313" key="2">
    <source>
        <dbReference type="Proteomes" id="UP000074119"/>
    </source>
</evidence>
<dbReference type="KEGG" id="zal:AZF00_04575"/>
<sequence>MSKVFTDQLAALPLSQVFIRLLPSGAYVAAIALEGRVLNIYENEEMPLKRCSLDEILQYLMACGCPRKSFVGDAGGEIDALARLVMAEPLLVHAAM</sequence>
<accession>A0A127M325</accession>
<dbReference type="Proteomes" id="UP000074119">
    <property type="component" value="Chromosome"/>
</dbReference>
<evidence type="ECO:0000313" key="1">
    <source>
        <dbReference type="EMBL" id="AMO67613.1"/>
    </source>
</evidence>
<gene>
    <name evidence="1" type="ORF">AZF00_04575</name>
</gene>
<proteinExistence type="predicted"/>
<name>A0A127M325_9GAMM</name>
<reference evidence="1 2" key="1">
    <citation type="submission" date="2015-12" db="EMBL/GenBank/DDBJ databases">
        <authorList>
            <person name="Shamseldin A."/>
            <person name="Moawad H."/>
            <person name="Abd El-Rahim W.M."/>
            <person name="Sadowsky M.J."/>
        </authorList>
    </citation>
    <scope>NUCLEOTIDE SEQUENCE [LARGE SCALE GENOMIC DNA]</scope>
    <source>
        <strain evidence="1 2">SM2</strain>
    </source>
</reference>
<protein>
    <submittedName>
        <fullName evidence="1">Uncharacterized protein</fullName>
    </submittedName>
</protein>
<dbReference type="EMBL" id="CP014544">
    <property type="protein sequence ID" value="AMO67613.1"/>
    <property type="molecule type" value="Genomic_DNA"/>
</dbReference>